<dbReference type="InterPro" id="IPR000884">
    <property type="entry name" value="TSP1_rpt"/>
</dbReference>
<dbReference type="Pfam" id="PF00008">
    <property type="entry name" value="EGF"/>
    <property type="match status" value="2"/>
</dbReference>
<dbReference type="GO" id="GO:0051240">
    <property type="term" value="P:positive regulation of multicellular organismal process"/>
    <property type="evidence" value="ECO:0007669"/>
    <property type="project" value="UniProtKB-ARBA"/>
</dbReference>
<dbReference type="InterPro" id="IPR013032">
    <property type="entry name" value="EGF-like_CS"/>
</dbReference>
<dbReference type="AlphaFoldDB" id="A0A8S3T5U7"/>
<dbReference type="FunFam" id="2.10.25.10:FF:000122">
    <property type="entry name" value="Protein crumbs homolog 2"/>
    <property type="match status" value="1"/>
</dbReference>
<dbReference type="SMART" id="SM00181">
    <property type="entry name" value="EGF"/>
    <property type="match status" value="4"/>
</dbReference>
<keyword evidence="3 8" id="KW-0245">EGF-like domain</keyword>
<dbReference type="FunFam" id="2.10.25.10:FF:000230">
    <property type="entry name" value="Delta-like protein"/>
    <property type="match status" value="2"/>
</dbReference>
<dbReference type="Gene3D" id="2.10.25.10">
    <property type="entry name" value="Laminin"/>
    <property type="match status" value="4"/>
</dbReference>
<dbReference type="FunFam" id="2.20.100.10:FF:000002">
    <property type="entry name" value="Unc-5 netrin receptor C"/>
    <property type="match status" value="1"/>
</dbReference>
<comment type="caution">
    <text evidence="8">Lacks conserved residue(s) required for the propagation of feature annotation.</text>
</comment>
<dbReference type="InterPro" id="IPR000152">
    <property type="entry name" value="EGF-type_Asp/Asn_hydroxyl_site"/>
</dbReference>
<dbReference type="InterPro" id="IPR052065">
    <property type="entry name" value="Compl_asym_regulator"/>
</dbReference>
<dbReference type="SMART" id="SM00209">
    <property type="entry name" value="TSP1"/>
    <property type="match status" value="7"/>
</dbReference>
<evidence type="ECO:0000256" key="1">
    <source>
        <dbReference type="ARBA" id="ARBA00004613"/>
    </source>
</evidence>
<gene>
    <name evidence="11" type="ORF">MEDL_40237</name>
</gene>
<dbReference type="Pfam" id="PF00090">
    <property type="entry name" value="TSP_1"/>
    <property type="match status" value="6"/>
</dbReference>
<keyword evidence="2" id="KW-0964">Secreted</keyword>
<dbReference type="InterPro" id="IPR036383">
    <property type="entry name" value="TSP1_rpt_sf"/>
</dbReference>
<evidence type="ECO:0000259" key="10">
    <source>
        <dbReference type="PROSITE" id="PS50026"/>
    </source>
</evidence>
<dbReference type="Gene3D" id="2.20.100.10">
    <property type="entry name" value="Thrombospondin type-1 (TSP1) repeat"/>
    <property type="match status" value="6"/>
</dbReference>
<organism evidence="11 12">
    <name type="scientific">Mytilus edulis</name>
    <name type="common">Blue mussel</name>
    <dbReference type="NCBI Taxonomy" id="6550"/>
    <lineage>
        <taxon>Eukaryota</taxon>
        <taxon>Metazoa</taxon>
        <taxon>Spiralia</taxon>
        <taxon>Lophotrochozoa</taxon>
        <taxon>Mollusca</taxon>
        <taxon>Bivalvia</taxon>
        <taxon>Autobranchia</taxon>
        <taxon>Pteriomorphia</taxon>
        <taxon>Mytilida</taxon>
        <taxon>Mytiloidea</taxon>
        <taxon>Mytilidae</taxon>
        <taxon>Mytilinae</taxon>
        <taxon>Mytilus</taxon>
    </lineage>
</organism>
<evidence type="ECO:0000256" key="3">
    <source>
        <dbReference type="ARBA" id="ARBA00022536"/>
    </source>
</evidence>
<feature type="disulfide bond" evidence="8">
    <location>
        <begin position="222"/>
        <end position="231"/>
    </location>
</feature>
<dbReference type="PRINTS" id="PR00010">
    <property type="entry name" value="EGFBLOOD"/>
</dbReference>
<feature type="domain" description="EGF-like" evidence="10">
    <location>
        <begin position="505"/>
        <end position="540"/>
    </location>
</feature>
<keyword evidence="5" id="KW-0677">Repeat</keyword>
<dbReference type="PROSITE" id="PS01187">
    <property type="entry name" value="EGF_CA"/>
    <property type="match status" value="2"/>
</dbReference>
<dbReference type="PROSITE" id="PS50026">
    <property type="entry name" value="EGF_3"/>
    <property type="match status" value="4"/>
</dbReference>
<dbReference type="PROSITE" id="PS50092">
    <property type="entry name" value="TSP1"/>
    <property type="match status" value="7"/>
</dbReference>
<dbReference type="Proteomes" id="UP000683360">
    <property type="component" value="Unassembled WGS sequence"/>
</dbReference>
<dbReference type="GO" id="GO:0000902">
    <property type="term" value="P:cell morphogenesis"/>
    <property type="evidence" value="ECO:0007669"/>
    <property type="project" value="UniProtKB-ARBA"/>
</dbReference>
<dbReference type="OrthoDB" id="446173at2759"/>
<evidence type="ECO:0000313" key="12">
    <source>
        <dbReference type="Proteomes" id="UP000683360"/>
    </source>
</evidence>
<accession>A0A8S3T5U7</accession>
<evidence type="ECO:0000256" key="6">
    <source>
        <dbReference type="ARBA" id="ARBA00023157"/>
    </source>
</evidence>
<dbReference type="Pfam" id="PF12661">
    <property type="entry name" value="hEGF"/>
    <property type="match status" value="2"/>
</dbReference>
<feature type="disulfide bond" evidence="8">
    <location>
        <begin position="530"/>
        <end position="539"/>
    </location>
</feature>
<proteinExistence type="predicted"/>
<feature type="domain" description="EGF-like" evidence="10">
    <location>
        <begin position="234"/>
        <end position="270"/>
    </location>
</feature>
<dbReference type="PROSITE" id="PS00022">
    <property type="entry name" value="EGF_1"/>
    <property type="match status" value="4"/>
</dbReference>
<dbReference type="InterPro" id="IPR018097">
    <property type="entry name" value="EGF_Ca-bd_CS"/>
</dbReference>
<dbReference type="PROSITE" id="PS01186">
    <property type="entry name" value="EGF_2"/>
    <property type="match status" value="4"/>
</dbReference>
<feature type="disulfide bond" evidence="8">
    <location>
        <begin position="568"/>
        <end position="577"/>
    </location>
</feature>
<dbReference type="InterPro" id="IPR001881">
    <property type="entry name" value="EGF-like_Ca-bd_dom"/>
</dbReference>
<feature type="domain" description="EGF-like" evidence="10">
    <location>
        <begin position="542"/>
        <end position="578"/>
    </location>
</feature>
<keyword evidence="7" id="KW-0325">Glycoprotein</keyword>
<dbReference type="PANTHER" id="PTHR22906:SF43">
    <property type="entry name" value="PROPERDIN"/>
    <property type="match status" value="1"/>
</dbReference>
<dbReference type="GO" id="GO:0005509">
    <property type="term" value="F:calcium ion binding"/>
    <property type="evidence" value="ECO:0007669"/>
    <property type="project" value="InterPro"/>
</dbReference>
<evidence type="ECO:0000256" key="4">
    <source>
        <dbReference type="ARBA" id="ARBA00022729"/>
    </source>
</evidence>
<dbReference type="FunFam" id="2.20.100.10:FF:000001">
    <property type="entry name" value="semaphorin-5A isoform X1"/>
    <property type="match status" value="4"/>
</dbReference>
<evidence type="ECO:0000256" key="8">
    <source>
        <dbReference type="PROSITE-ProRule" id="PRU00076"/>
    </source>
</evidence>
<reference evidence="11" key="1">
    <citation type="submission" date="2021-03" db="EMBL/GenBank/DDBJ databases">
        <authorList>
            <person name="Bekaert M."/>
        </authorList>
    </citation>
    <scope>NUCLEOTIDE SEQUENCE</scope>
</reference>
<dbReference type="InterPro" id="IPR000742">
    <property type="entry name" value="EGF"/>
</dbReference>
<keyword evidence="12" id="KW-1185">Reference proteome</keyword>
<comment type="subcellular location">
    <subcellularLocation>
        <location evidence="1">Secreted</location>
    </subcellularLocation>
</comment>
<dbReference type="FunFam" id="2.10.25.10:FF:000004">
    <property type="entry name" value="Neurogenic locus notch 1"/>
    <property type="match status" value="1"/>
</dbReference>
<dbReference type="SUPFAM" id="SSF57196">
    <property type="entry name" value="EGF/Laminin"/>
    <property type="match status" value="4"/>
</dbReference>
<evidence type="ECO:0000256" key="2">
    <source>
        <dbReference type="ARBA" id="ARBA00022525"/>
    </source>
</evidence>
<feature type="disulfide bond" evidence="8">
    <location>
        <begin position="260"/>
        <end position="269"/>
    </location>
</feature>
<comment type="caution">
    <text evidence="11">The sequence shown here is derived from an EMBL/GenBank/DDBJ whole genome shotgun (WGS) entry which is preliminary data.</text>
</comment>
<dbReference type="SMART" id="SM00179">
    <property type="entry name" value="EGF_CA"/>
    <property type="match status" value="4"/>
</dbReference>
<dbReference type="CDD" id="cd00054">
    <property type="entry name" value="EGF_CA"/>
    <property type="match status" value="3"/>
</dbReference>
<sequence length="584" mass="62234">MTTLFHHLSYVLVVFFIFDVEVEGCSELSSWTGWGSCSRSCDSGSQTRSRTCCGWFNIFGLCFGGQKTEQSTRSCNTQCCAVHGSWSSYGPWNNCPVTCGGTSNNQHRSRYCNKPQPSCGGSSCSGTSKQYQTCNSSPCPVNGRWSEWSKFSACPVTCGGSTNSRTRACDNPTPGHGGNNCVGDSSESAVCNTLDCPDYCGSKPCENGASCANIHYGYKCTCVEGFQGTNCEIDIDDCVSVDCRHGGRCIDEVNAYSCECVPGYAGRHCEQVLVEGCTEQSGWTGWSSCTRSCNTGTKTRSRKCCDGWWGCSWTGGVTTEYSSSSCNTQCCAVHGSWSSYDPWNNCPVTCGGTTNNQYRSRYCNKPQPTCGGSSCSGTSKQYQICNSSPCPVDGEWSEWSSYGSCPVTCGSGAHSRYRSCNNPSPANGGSSCKGLDTEYTLCSSGECPVNGGWSEWSKFSACPVTCGGGTHTRTRACDNPTPAHGGHDCVGASSEHGDCNTQACPDYCGSKPCENGASCANIHYGYKCTCVEGFQGNNCEIDIDDCISIDCLHGGKCIDKVNAYSCECVSGYAGRHCEIGNNTN</sequence>
<feature type="signal peptide" evidence="9">
    <location>
        <begin position="1"/>
        <end position="24"/>
    </location>
</feature>
<evidence type="ECO:0000256" key="9">
    <source>
        <dbReference type="SAM" id="SignalP"/>
    </source>
</evidence>
<dbReference type="EMBL" id="CAJPWZ010001953">
    <property type="protein sequence ID" value="CAG2227182.1"/>
    <property type="molecule type" value="Genomic_DNA"/>
</dbReference>
<dbReference type="PROSITE" id="PS00010">
    <property type="entry name" value="ASX_HYDROXYL"/>
    <property type="match status" value="4"/>
</dbReference>
<dbReference type="SUPFAM" id="SSF82895">
    <property type="entry name" value="TSP-1 type 1 repeat"/>
    <property type="match status" value="6"/>
</dbReference>
<dbReference type="GO" id="GO:0003008">
    <property type="term" value="P:system process"/>
    <property type="evidence" value="ECO:0007669"/>
    <property type="project" value="UniProtKB-ARBA"/>
</dbReference>
<feature type="domain" description="EGF-like" evidence="10">
    <location>
        <begin position="197"/>
        <end position="232"/>
    </location>
</feature>
<dbReference type="GO" id="GO:0005886">
    <property type="term" value="C:plasma membrane"/>
    <property type="evidence" value="ECO:0007669"/>
    <property type="project" value="UniProtKB-ARBA"/>
</dbReference>
<evidence type="ECO:0000313" key="11">
    <source>
        <dbReference type="EMBL" id="CAG2227182.1"/>
    </source>
</evidence>
<keyword evidence="4 9" id="KW-0732">Signal</keyword>
<evidence type="ECO:0000256" key="7">
    <source>
        <dbReference type="ARBA" id="ARBA00023180"/>
    </source>
</evidence>
<feature type="chain" id="PRO_5035800981" evidence="9">
    <location>
        <begin position="25"/>
        <end position="584"/>
    </location>
</feature>
<dbReference type="GO" id="GO:0048666">
    <property type="term" value="P:neuron development"/>
    <property type="evidence" value="ECO:0007669"/>
    <property type="project" value="UniProtKB-ARBA"/>
</dbReference>
<dbReference type="GO" id="GO:0042063">
    <property type="term" value="P:gliogenesis"/>
    <property type="evidence" value="ECO:0007669"/>
    <property type="project" value="UniProtKB-ARBA"/>
</dbReference>
<name>A0A8S3T5U7_MYTED</name>
<evidence type="ECO:0000256" key="5">
    <source>
        <dbReference type="ARBA" id="ARBA00022737"/>
    </source>
</evidence>
<protein>
    <submittedName>
        <fullName evidence="11">Hemicentin-1,Coadhesin,Thrombospondin-2,Thrombosp ondin-1,Mucin-like protein</fullName>
    </submittedName>
</protein>
<keyword evidence="6 8" id="KW-1015">Disulfide bond</keyword>
<dbReference type="PANTHER" id="PTHR22906">
    <property type="entry name" value="PROPERDIN"/>
    <property type="match status" value="1"/>
</dbReference>